<sequence>MFRRKFNTSQKRKFGDEPSGLEPSVSRKRLNFEEFDMQPSTSTASPRILYNEDNDEEDIDNFSGGEDSDYGNNSEGEEFEDSDEDLEPI</sequence>
<feature type="region of interest" description="Disordered" evidence="1">
    <location>
        <begin position="1"/>
        <end position="89"/>
    </location>
</feature>
<name>A0A914D6T8_9BILA</name>
<evidence type="ECO:0000313" key="3">
    <source>
        <dbReference type="WBParaSite" id="ACRNAN_scaffold19458.g12842.t1"/>
    </source>
</evidence>
<dbReference type="WBParaSite" id="ACRNAN_scaffold19458.g12842.t1">
    <property type="protein sequence ID" value="ACRNAN_scaffold19458.g12842.t1"/>
    <property type="gene ID" value="ACRNAN_scaffold19458.g12842"/>
</dbReference>
<dbReference type="AlphaFoldDB" id="A0A914D6T8"/>
<feature type="compositionally biased region" description="Acidic residues" evidence="1">
    <location>
        <begin position="75"/>
        <end position="89"/>
    </location>
</feature>
<proteinExistence type="predicted"/>
<dbReference type="Proteomes" id="UP000887540">
    <property type="component" value="Unplaced"/>
</dbReference>
<organism evidence="2 3">
    <name type="scientific">Acrobeloides nanus</name>
    <dbReference type="NCBI Taxonomy" id="290746"/>
    <lineage>
        <taxon>Eukaryota</taxon>
        <taxon>Metazoa</taxon>
        <taxon>Ecdysozoa</taxon>
        <taxon>Nematoda</taxon>
        <taxon>Chromadorea</taxon>
        <taxon>Rhabditida</taxon>
        <taxon>Tylenchina</taxon>
        <taxon>Cephalobomorpha</taxon>
        <taxon>Cephaloboidea</taxon>
        <taxon>Cephalobidae</taxon>
        <taxon>Acrobeloides</taxon>
    </lineage>
</organism>
<evidence type="ECO:0000313" key="2">
    <source>
        <dbReference type="Proteomes" id="UP000887540"/>
    </source>
</evidence>
<evidence type="ECO:0000256" key="1">
    <source>
        <dbReference type="SAM" id="MobiDB-lite"/>
    </source>
</evidence>
<keyword evidence="2" id="KW-1185">Reference proteome</keyword>
<accession>A0A914D6T8</accession>
<feature type="compositionally biased region" description="Basic residues" evidence="1">
    <location>
        <begin position="1"/>
        <end position="12"/>
    </location>
</feature>
<reference evidence="3" key="1">
    <citation type="submission" date="2022-11" db="UniProtKB">
        <authorList>
            <consortium name="WormBaseParasite"/>
        </authorList>
    </citation>
    <scope>IDENTIFICATION</scope>
</reference>
<protein>
    <submittedName>
        <fullName evidence="3">Uncharacterized protein</fullName>
    </submittedName>
</protein>